<dbReference type="Proteomes" id="UP000011680">
    <property type="component" value="Unassembled WGS sequence"/>
</dbReference>
<feature type="region of interest" description="Disordered" evidence="1">
    <location>
        <begin position="1"/>
        <end position="21"/>
    </location>
</feature>
<keyword evidence="2" id="KW-0812">Transmembrane</keyword>
<dbReference type="PANTHER" id="PTHR34512:SF30">
    <property type="entry name" value="OUTER MEMBRANE PROTEIN ASSEMBLY FACTOR BAMB"/>
    <property type="match status" value="1"/>
</dbReference>
<reference evidence="4 5" key="1">
    <citation type="journal article" date="2014" name="PLoS Genet.">
        <title>Phylogenetically driven sequencing of extremely halophilic archaea reveals strategies for static and dynamic osmo-response.</title>
        <authorList>
            <person name="Becker E.A."/>
            <person name="Seitzer P.M."/>
            <person name="Tritt A."/>
            <person name="Larsen D."/>
            <person name="Krusor M."/>
            <person name="Yao A.I."/>
            <person name="Wu D."/>
            <person name="Madern D."/>
            <person name="Eisen J.A."/>
            <person name="Darling A.E."/>
            <person name="Facciotti M.T."/>
        </authorList>
    </citation>
    <scope>NUCLEOTIDE SEQUENCE [LARGE SCALE GENOMIC DNA]</scope>
    <source>
        <strain evidence="4 5">JCM 13552</strain>
    </source>
</reference>
<accession>M0NI38</accession>
<evidence type="ECO:0000259" key="3">
    <source>
        <dbReference type="Pfam" id="PF13360"/>
    </source>
</evidence>
<keyword evidence="2" id="KW-0472">Membrane</keyword>
<dbReference type="RefSeq" id="WP_007737462.1">
    <property type="nucleotide sequence ID" value="NZ_AOMF01000064.1"/>
</dbReference>
<dbReference type="STRING" id="1227457.C451_02869"/>
<name>M0NI38_9EURY</name>
<dbReference type="InterPro" id="IPR018391">
    <property type="entry name" value="PQQ_b-propeller_rpt"/>
</dbReference>
<keyword evidence="5" id="KW-1185">Reference proteome</keyword>
<keyword evidence="2" id="KW-1133">Transmembrane helix</keyword>
<dbReference type="InterPro" id="IPR015943">
    <property type="entry name" value="WD40/YVTN_repeat-like_dom_sf"/>
</dbReference>
<dbReference type="PANTHER" id="PTHR34512">
    <property type="entry name" value="CELL SURFACE PROTEIN"/>
    <property type="match status" value="1"/>
</dbReference>
<evidence type="ECO:0000256" key="2">
    <source>
        <dbReference type="SAM" id="Phobius"/>
    </source>
</evidence>
<dbReference type="Pfam" id="PF13360">
    <property type="entry name" value="PQQ_2"/>
    <property type="match status" value="2"/>
</dbReference>
<evidence type="ECO:0000313" key="5">
    <source>
        <dbReference type="Proteomes" id="UP000011680"/>
    </source>
</evidence>
<feature type="domain" description="Pyrrolo-quinoline quinone repeat" evidence="3">
    <location>
        <begin position="39"/>
        <end position="154"/>
    </location>
</feature>
<dbReference type="InterPro" id="IPR002372">
    <property type="entry name" value="PQQ_rpt_dom"/>
</dbReference>
<protein>
    <submittedName>
        <fullName evidence="4">WD40-like repeat-containing protein</fullName>
    </submittedName>
</protein>
<evidence type="ECO:0000256" key="1">
    <source>
        <dbReference type="SAM" id="MobiDB-lite"/>
    </source>
</evidence>
<feature type="transmembrane region" description="Helical" evidence="2">
    <location>
        <begin position="379"/>
        <end position="398"/>
    </location>
</feature>
<comment type="caution">
    <text evidence="4">The sequence shown here is derived from an EMBL/GenBank/DDBJ whole genome shotgun (WGS) entry which is preliminary data.</text>
</comment>
<sequence>MSGGSSAQTNANPSSSSIKQAPTAEWSYTATENMYTPIVVDGSVFFTAEDKHLYAVDAATGRERWRTYFAAGVGGTPAYSENALLVCDNTDTVYRLQPDTGATIWEFELEATSTVYGPGYSPPSPIIADRRVYVPTKSALYALDIETGDPRWVRRPGPTGGSLLTHPAVSAGRAVVGEWTSGPSTSDAENLGLYAYDAETGKLLWENSPRTTDESIDRIQDPPALTPEAVYVTSEGNEVHRVDAATGEIVWTHTLSEESFGSPSALTVTDSAAYLSVENGILALALDTGEPRWQSRNRMMWGFRPSVDSSQLYTSVGTELWALDRASGERRWTHPDVYGSIVVAGGTLYVADDKSVTALEVLRPGKPHGRKTGARANEALISLGIGAAIILGNLYAIWRSRRSERK</sequence>
<dbReference type="AlphaFoldDB" id="M0NI38"/>
<dbReference type="eggNOG" id="arCOG02492">
    <property type="taxonomic scope" value="Archaea"/>
</dbReference>
<dbReference type="SUPFAM" id="SSF50998">
    <property type="entry name" value="Quinoprotein alcohol dehydrogenase-like"/>
    <property type="match status" value="1"/>
</dbReference>
<dbReference type="PATRIC" id="fig|1227457.3.peg.498"/>
<dbReference type="InterPro" id="IPR011047">
    <property type="entry name" value="Quinoprotein_ADH-like_sf"/>
</dbReference>
<evidence type="ECO:0000313" key="4">
    <source>
        <dbReference type="EMBL" id="EMA56335.1"/>
    </source>
</evidence>
<dbReference type="Gene3D" id="2.130.10.10">
    <property type="entry name" value="YVTN repeat-like/Quinoprotein amine dehydrogenase"/>
    <property type="match status" value="1"/>
</dbReference>
<organism evidence="4 5">
    <name type="scientific">Halococcus thailandensis JCM 13552</name>
    <dbReference type="NCBI Taxonomy" id="1227457"/>
    <lineage>
        <taxon>Archaea</taxon>
        <taxon>Methanobacteriati</taxon>
        <taxon>Methanobacteriota</taxon>
        <taxon>Stenosarchaea group</taxon>
        <taxon>Halobacteria</taxon>
        <taxon>Halobacteriales</taxon>
        <taxon>Halococcaceae</taxon>
        <taxon>Halococcus</taxon>
    </lineage>
</organism>
<proteinExistence type="predicted"/>
<dbReference type="Gene3D" id="2.40.10.480">
    <property type="match status" value="2"/>
</dbReference>
<gene>
    <name evidence="4" type="ORF">C451_02869</name>
</gene>
<dbReference type="EMBL" id="AOMF01000064">
    <property type="protein sequence ID" value="EMA56335.1"/>
    <property type="molecule type" value="Genomic_DNA"/>
</dbReference>
<dbReference type="SMART" id="SM00564">
    <property type="entry name" value="PQQ"/>
    <property type="match status" value="7"/>
</dbReference>
<feature type="domain" description="Pyrrolo-quinoline quinone repeat" evidence="3">
    <location>
        <begin position="193"/>
        <end position="296"/>
    </location>
</feature>